<name>A0A9P4NMB6_9PEZI</name>
<dbReference type="Gene3D" id="1.20.1290.10">
    <property type="entry name" value="AhpD-like"/>
    <property type="match status" value="1"/>
</dbReference>
<keyword evidence="3" id="KW-1185">Reference proteome</keyword>
<dbReference type="OrthoDB" id="5537330at2759"/>
<evidence type="ECO:0000313" key="2">
    <source>
        <dbReference type="EMBL" id="KAF2427238.1"/>
    </source>
</evidence>
<feature type="compositionally biased region" description="Basic and acidic residues" evidence="1">
    <location>
        <begin position="303"/>
        <end position="315"/>
    </location>
</feature>
<feature type="compositionally biased region" description="Polar residues" evidence="1">
    <location>
        <begin position="162"/>
        <end position="173"/>
    </location>
</feature>
<dbReference type="EMBL" id="MU007061">
    <property type="protein sequence ID" value="KAF2427238.1"/>
    <property type="molecule type" value="Genomic_DNA"/>
</dbReference>
<feature type="region of interest" description="Disordered" evidence="1">
    <location>
        <begin position="296"/>
        <end position="315"/>
    </location>
</feature>
<evidence type="ECO:0000256" key="1">
    <source>
        <dbReference type="SAM" id="MobiDB-lite"/>
    </source>
</evidence>
<dbReference type="SUPFAM" id="SSF69118">
    <property type="entry name" value="AhpD-like"/>
    <property type="match status" value="1"/>
</dbReference>
<gene>
    <name evidence="2" type="ORF">EJ08DRAFT_359917</name>
</gene>
<sequence length="315" mass="35147">MQDGDAIKGAESEPPWQFHNDNNYVAELFGDDDKRYLATKSLCQSVQSSFPKSMGEDAWYIVVTSTLITCGQPDAIRYIFAVIVERLRQQQETVSPKDTNALSAKLKDVLMKQWTLIGIPLVISAVPHLAKATTETHAFLEKERQAQSNTASYTPDPVSIPPSMQQQEESSHYTPKTIDTTTESRGHAFMQQIYLHNLPRIMSTWGPHQADFEWLEKRIIYGLFLSDHVVLTGLEAELVTLSSIMAQGLRLPSLWHVRGLMRLGIGEGDVEGVCDAVKGVTKWAGREGTEGWIRAGEVDAEMDDPRKSDGSKGKR</sequence>
<organism evidence="2 3">
    <name type="scientific">Tothia fuscella</name>
    <dbReference type="NCBI Taxonomy" id="1048955"/>
    <lineage>
        <taxon>Eukaryota</taxon>
        <taxon>Fungi</taxon>
        <taxon>Dikarya</taxon>
        <taxon>Ascomycota</taxon>
        <taxon>Pezizomycotina</taxon>
        <taxon>Dothideomycetes</taxon>
        <taxon>Pleosporomycetidae</taxon>
        <taxon>Venturiales</taxon>
        <taxon>Cylindrosympodiaceae</taxon>
        <taxon>Tothia</taxon>
    </lineage>
</organism>
<evidence type="ECO:0000313" key="3">
    <source>
        <dbReference type="Proteomes" id="UP000800235"/>
    </source>
</evidence>
<evidence type="ECO:0008006" key="4">
    <source>
        <dbReference type="Google" id="ProtNLM"/>
    </source>
</evidence>
<comment type="caution">
    <text evidence="2">The sequence shown here is derived from an EMBL/GenBank/DDBJ whole genome shotgun (WGS) entry which is preliminary data.</text>
</comment>
<dbReference type="InterPro" id="IPR029032">
    <property type="entry name" value="AhpD-like"/>
</dbReference>
<accession>A0A9P4NMB6</accession>
<protein>
    <recommendedName>
        <fullName evidence="4">Carboxymuconolactone decarboxylase-like domain-containing protein</fullName>
    </recommendedName>
</protein>
<dbReference type="InterPro" id="IPR052999">
    <property type="entry name" value="PTS1_Protein"/>
</dbReference>
<dbReference type="Proteomes" id="UP000800235">
    <property type="component" value="Unassembled WGS sequence"/>
</dbReference>
<proteinExistence type="predicted"/>
<dbReference type="AlphaFoldDB" id="A0A9P4NMB6"/>
<reference evidence="2" key="1">
    <citation type="journal article" date="2020" name="Stud. Mycol.">
        <title>101 Dothideomycetes genomes: a test case for predicting lifestyles and emergence of pathogens.</title>
        <authorList>
            <person name="Haridas S."/>
            <person name="Albert R."/>
            <person name="Binder M."/>
            <person name="Bloem J."/>
            <person name="Labutti K."/>
            <person name="Salamov A."/>
            <person name="Andreopoulos B."/>
            <person name="Baker S."/>
            <person name="Barry K."/>
            <person name="Bills G."/>
            <person name="Bluhm B."/>
            <person name="Cannon C."/>
            <person name="Castanera R."/>
            <person name="Culley D."/>
            <person name="Daum C."/>
            <person name="Ezra D."/>
            <person name="Gonzalez J."/>
            <person name="Henrissat B."/>
            <person name="Kuo A."/>
            <person name="Liang C."/>
            <person name="Lipzen A."/>
            <person name="Lutzoni F."/>
            <person name="Magnuson J."/>
            <person name="Mondo S."/>
            <person name="Nolan M."/>
            <person name="Ohm R."/>
            <person name="Pangilinan J."/>
            <person name="Park H.-J."/>
            <person name="Ramirez L."/>
            <person name="Alfaro M."/>
            <person name="Sun H."/>
            <person name="Tritt A."/>
            <person name="Yoshinaga Y."/>
            <person name="Zwiers L.-H."/>
            <person name="Turgeon B."/>
            <person name="Goodwin S."/>
            <person name="Spatafora J."/>
            <person name="Crous P."/>
            <person name="Grigoriev I."/>
        </authorList>
    </citation>
    <scope>NUCLEOTIDE SEQUENCE</scope>
    <source>
        <strain evidence="2">CBS 130266</strain>
    </source>
</reference>
<dbReference type="PANTHER" id="PTHR28180:SF5">
    <property type="entry name" value="DNA POLYMERASE ALPHA SUBUNIT B"/>
    <property type="match status" value="1"/>
</dbReference>
<dbReference type="PANTHER" id="PTHR28180">
    <property type="entry name" value="CONSERVED MITOCHONDRIAL PROTEIN-RELATED"/>
    <property type="match status" value="1"/>
</dbReference>
<feature type="region of interest" description="Disordered" evidence="1">
    <location>
        <begin position="143"/>
        <end position="173"/>
    </location>
</feature>